<evidence type="ECO:0000313" key="3">
    <source>
        <dbReference type="Proteomes" id="UP000249293"/>
    </source>
</evidence>
<feature type="transmembrane region" description="Helical" evidence="1">
    <location>
        <begin position="113"/>
        <end position="136"/>
    </location>
</feature>
<feature type="transmembrane region" description="Helical" evidence="1">
    <location>
        <begin position="168"/>
        <end position="191"/>
    </location>
</feature>
<dbReference type="RefSeq" id="XP_029321541.1">
    <property type="nucleotide sequence ID" value="XM_029465681.1"/>
</dbReference>
<keyword evidence="1" id="KW-1133">Transmembrane helix</keyword>
<organism evidence="2 3">
    <name type="scientific">Pichia kudriavzevii</name>
    <name type="common">Yeast</name>
    <name type="synonym">Issatchenkia orientalis</name>
    <dbReference type="NCBI Taxonomy" id="4909"/>
    <lineage>
        <taxon>Eukaryota</taxon>
        <taxon>Fungi</taxon>
        <taxon>Dikarya</taxon>
        <taxon>Ascomycota</taxon>
        <taxon>Saccharomycotina</taxon>
        <taxon>Pichiomycetes</taxon>
        <taxon>Pichiales</taxon>
        <taxon>Pichiaceae</taxon>
        <taxon>Pichia</taxon>
    </lineage>
</organism>
<name>A0A2U9R425_PICKU</name>
<feature type="transmembrane region" description="Helical" evidence="1">
    <location>
        <begin position="142"/>
        <end position="161"/>
    </location>
</feature>
<feature type="transmembrane region" description="Helical" evidence="1">
    <location>
        <begin position="223"/>
        <end position="245"/>
    </location>
</feature>
<feature type="transmembrane region" description="Helical" evidence="1">
    <location>
        <begin position="333"/>
        <end position="355"/>
    </location>
</feature>
<evidence type="ECO:0000256" key="1">
    <source>
        <dbReference type="SAM" id="Phobius"/>
    </source>
</evidence>
<dbReference type="Proteomes" id="UP000249293">
    <property type="component" value="Chromosome 2"/>
</dbReference>
<sequence>MVAVFQNFSFLILYNFTLEMISLGLYNHTHYSSIHYTFLNTTPLSWAVYFHRLMKWLLFFRISVFLILYNFTLEMISLGLYNHTHYSSIHYTFLNTTPISWAVYFHRLMKWLLFFRISVFLILYNFTLEMISLGLYNHTHYSSIHCTFLNTTTLSWAVYFHRLMKWLLFFRISVFTISTSFTLEMISLGLYNHTHYSSIHCTFLNTTTLSWAVYFHRLMKWLLFFRISVFTISTSFTLEMISLGMEAHTHYSSIHCTFLNTTPISWAVYFHMLMKWLLFFRISVFTISTSFTLEMISLGLYNHTHYSSIHCTFLNTTTLSWAVYFHMLMKWLLFFRISVFTISTSFTLEMISLGMEAHTHYSSIHCTFLNTTPISWAVYFHRLMKLSSFTILVAEGSAIHCCIIERQTLQSALCFPFMYSPT</sequence>
<reference evidence="2 3" key="1">
    <citation type="submission" date="2018-06" db="EMBL/GenBank/DDBJ databases">
        <title>Population genomics shows no distinction between pathogenic Candida krusei and environmental Pichia kudriavzevii: One species, four names.</title>
        <authorList>
            <person name="Douglass A.P."/>
            <person name="Offei B."/>
            <person name="Braun-Galleani S."/>
            <person name="Coughlan A.Y."/>
            <person name="Martos A."/>
            <person name="Ortiz-Merino R.A."/>
            <person name="Byrne K.P."/>
            <person name="Wolfe K.H."/>
        </authorList>
    </citation>
    <scope>NUCLEOTIDE SEQUENCE [LARGE SCALE GENOMIC DNA]</scope>
    <source>
        <strain evidence="2 3">CBS573</strain>
    </source>
</reference>
<dbReference type="AlphaFoldDB" id="A0A2U9R425"/>
<gene>
    <name evidence="2" type="ORF">C5L36_0B12910</name>
</gene>
<dbReference type="VEuPathDB" id="FungiDB:C5L36_0B12910"/>
<feature type="transmembrane region" description="Helical" evidence="1">
    <location>
        <begin position="33"/>
        <end position="51"/>
    </location>
</feature>
<protein>
    <submittedName>
        <fullName evidence="2">Uncharacterized protein</fullName>
    </submittedName>
</protein>
<feature type="transmembrane region" description="Helical" evidence="1">
    <location>
        <begin position="278"/>
        <end position="301"/>
    </location>
</feature>
<accession>A0A2U9R425</accession>
<evidence type="ECO:0000313" key="2">
    <source>
        <dbReference type="EMBL" id="AWU76064.1"/>
    </source>
</evidence>
<feature type="transmembrane region" description="Helical" evidence="1">
    <location>
        <begin position="197"/>
        <end position="216"/>
    </location>
</feature>
<feature type="transmembrane region" description="Helical" evidence="1">
    <location>
        <begin position="361"/>
        <end position="380"/>
    </location>
</feature>
<proteinExistence type="predicted"/>
<keyword evidence="1" id="KW-0472">Membrane</keyword>
<feature type="transmembrane region" description="Helical" evidence="1">
    <location>
        <begin position="307"/>
        <end position="326"/>
    </location>
</feature>
<feature type="transmembrane region" description="Helical" evidence="1">
    <location>
        <begin position="58"/>
        <end position="82"/>
    </location>
</feature>
<feature type="transmembrane region" description="Helical" evidence="1">
    <location>
        <begin position="251"/>
        <end position="271"/>
    </location>
</feature>
<dbReference type="EMBL" id="CP028774">
    <property type="protein sequence ID" value="AWU76064.1"/>
    <property type="molecule type" value="Genomic_DNA"/>
</dbReference>
<keyword evidence="3" id="KW-1185">Reference proteome</keyword>
<feature type="transmembrane region" description="Helical" evidence="1">
    <location>
        <begin position="88"/>
        <end position="106"/>
    </location>
</feature>
<dbReference type="KEGG" id="pkz:C5L36_0B12910"/>
<dbReference type="GeneID" id="40383828"/>
<feature type="transmembrane region" description="Helical" evidence="1">
    <location>
        <begin position="7"/>
        <end position="27"/>
    </location>
</feature>
<keyword evidence="1" id="KW-0812">Transmembrane</keyword>